<proteinExistence type="predicted"/>
<evidence type="ECO:0000259" key="2">
    <source>
        <dbReference type="Pfam" id="PF20233"/>
    </source>
</evidence>
<feature type="compositionally biased region" description="Polar residues" evidence="1">
    <location>
        <begin position="34"/>
        <end position="43"/>
    </location>
</feature>
<feature type="region of interest" description="Disordered" evidence="1">
    <location>
        <begin position="97"/>
        <end position="198"/>
    </location>
</feature>
<evidence type="ECO:0000256" key="1">
    <source>
        <dbReference type="SAM" id="MobiDB-lite"/>
    </source>
</evidence>
<accession>A0A2T2P3Y6</accession>
<evidence type="ECO:0000313" key="4">
    <source>
        <dbReference type="Proteomes" id="UP000240883"/>
    </source>
</evidence>
<dbReference type="InterPro" id="IPR046497">
    <property type="entry name" value="DUF6590"/>
</dbReference>
<keyword evidence="4" id="KW-1185">Reference proteome</keyword>
<dbReference type="OrthoDB" id="3559580at2759"/>
<dbReference type="Proteomes" id="UP000240883">
    <property type="component" value="Unassembled WGS sequence"/>
</dbReference>
<reference evidence="3 4" key="1">
    <citation type="journal article" date="2018" name="Front. Microbiol.">
        <title>Genome-Wide Analysis of Corynespora cassiicola Leaf Fall Disease Putative Effectors.</title>
        <authorList>
            <person name="Lopez D."/>
            <person name="Ribeiro S."/>
            <person name="Label P."/>
            <person name="Fumanal B."/>
            <person name="Venisse J.S."/>
            <person name="Kohler A."/>
            <person name="de Oliveira R.R."/>
            <person name="Labutti K."/>
            <person name="Lipzen A."/>
            <person name="Lail K."/>
            <person name="Bauer D."/>
            <person name="Ohm R.A."/>
            <person name="Barry K.W."/>
            <person name="Spatafora J."/>
            <person name="Grigoriev I.V."/>
            <person name="Martin F.M."/>
            <person name="Pujade-Renaud V."/>
        </authorList>
    </citation>
    <scope>NUCLEOTIDE SEQUENCE [LARGE SCALE GENOMIC DNA]</scope>
    <source>
        <strain evidence="3 4">Philippines</strain>
    </source>
</reference>
<feature type="compositionally biased region" description="Polar residues" evidence="1">
    <location>
        <begin position="51"/>
        <end position="70"/>
    </location>
</feature>
<protein>
    <recommendedName>
        <fullName evidence="2">DUF6590 domain-containing protein</fullName>
    </recommendedName>
</protein>
<feature type="domain" description="DUF6590" evidence="2">
    <location>
        <begin position="251"/>
        <end position="404"/>
    </location>
</feature>
<dbReference type="EMBL" id="KZ678130">
    <property type="protein sequence ID" value="PSN72333.1"/>
    <property type="molecule type" value="Genomic_DNA"/>
</dbReference>
<gene>
    <name evidence="3" type="ORF">BS50DRAFT_673127</name>
</gene>
<feature type="region of interest" description="Disordered" evidence="1">
    <location>
        <begin position="34"/>
        <end position="70"/>
    </location>
</feature>
<feature type="region of interest" description="Disordered" evidence="1">
    <location>
        <begin position="473"/>
        <end position="542"/>
    </location>
</feature>
<feature type="compositionally biased region" description="Polar residues" evidence="1">
    <location>
        <begin position="97"/>
        <end position="119"/>
    </location>
</feature>
<feature type="compositionally biased region" description="Polar residues" evidence="1">
    <location>
        <begin position="505"/>
        <end position="515"/>
    </location>
</feature>
<organism evidence="3 4">
    <name type="scientific">Corynespora cassiicola Philippines</name>
    <dbReference type="NCBI Taxonomy" id="1448308"/>
    <lineage>
        <taxon>Eukaryota</taxon>
        <taxon>Fungi</taxon>
        <taxon>Dikarya</taxon>
        <taxon>Ascomycota</taxon>
        <taxon>Pezizomycotina</taxon>
        <taxon>Dothideomycetes</taxon>
        <taxon>Pleosporomycetidae</taxon>
        <taxon>Pleosporales</taxon>
        <taxon>Corynesporascaceae</taxon>
        <taxon>Corynespora</taxon>
    </lineage>
</organism>
<name>A0A2T2P3Y6_CORCC</name>
<feature type="compositionally biased region" description="Polar residues" evidence="1">
    <location>
        <begin position="148"/>
        <end position="194"/>
    </location>
</feature>
<sequence>MDSWTLDSARNQYYYFNHAENAYIYADGTRISTSGANNSSEAQPTAEPQALASTAPASSHPQNTSSVDVSSLSNDFSGFSIRDEIAYSNPAGSDSNYLGSPWSQNPTTPTSVSSRTAHGSQHRSTDTAQFGHEGRPPSNAQGPHDSPQAYQQQGHEGRQPNNAHYSTDSLQTYQQSSHGGYQSHGLQFQQSGDQRPSDQEILQEVDRDVELNPNTPVPDMHPHTTPHRHFTGTPGQIEKLDPDFQVQRSRRDFFRVGRVFRVLWPELAGDVAQNITLATTPLFPNEKIFCKIRWFVVVKPDRESCTCLPIQTYHKRGVSNKTRHHHAIMYTGHYPPQPLPTEEPQRHNELPMGDPIRVIPDPSKPHYKKMDPMSRVNFTKLYTVEYNVKVSGFGQVDLNDEHKLISQFNLQWNILPSQAYRTSNSYSYPTPAPVSVSAYSPYVPQAATNYHPAGNYPAPSYIHNTQPGYPSASPMYPIAENPYPSYQPQGNFPGGFDPQAGMSGLPTSPYMNPNDPNARPRHSRNPSSQGYERGHEGRRRHN</sequence>
<evidence type="ECO:0000313" key="3">
    <source>
        <dbReference type="EMBL" id="PSN72333.1"/>
    </source>
</evidence>
<dbReference type="AlphaFoldDB" id="A0A2T2P3Y6"/>
<dbReference type="STRING" id="1448308.A0A2T2P3Y6"/>
<feature type="region of interest" description="Disordered" evidence="1">
    <location>
        <begin position="210"/>
        <end position="239"/>
    </location>
</feature>
<dbReference type="Pfam" id="PF20233">
    <property type="entry name" value="DUF6590"/>
    <property type="match status" value="1"/>
</dbReference>